<gene>
    <name evidence="3" type="ORF">DIU31_003910</name>
</gene>
<dbReference type="Pfam" id="PF00903">
    <property type="entry name" value="Glyoxalase"/>
    <property type="match status" value="1"/>
</dbReference>
<dbReference type="Gene3D" id="3.10.450.50">
    <property type="match status" value="1"/>
</dbReference>
<organism evidence="3 4">
    <name type="scientific">Mucilaginibacter rubeus</name>
    <dbReference type="NCBI Taxonomy" id="2027860"/>
    <lineage>
        <taxon>Bacteria</taxon>
        <taxon>Pseudomonadati</taxon>
        <taxon>Bacteroidota</taxon>
        <taxon>Sphingobacteriia</taxon>
        <taxon>Sphingobacteriales</taxon>
        <taxon>Sphingobacteriaceae</taxon>
        <taxon>Mucilaginibacter</taxon>
    </lineage>
</organism>
<dbReference type="AlphaFoldDB" id="A0AAE6JC59"/>
<dbReference type="PANTHER" id="PTHR43048">
    <property type="entry name" value="METHYLMALONYL-COA EPIMERASE"/>
    <property type="match status" value="1"/>
</dbReference>
<dbReference type="InterPro" id="IPR051785">
    <property type="entry name" value="MMCE/EMCE_epimerase"/>
</dbReference>
<dbReference type="InterPro" id="IPR037523">
    <property type="entry name" value="VOC_core"/>
</dbReference>
<accession>A0AAE6JC59</accession>
<sequence length="307" mass="34582">MRNIKKSKNMSTKAQILGIDHVGINVPDLQQAIDFFSDIFGFSAVTQLGPFPLDATWKENNNMHPDTGAVTIKMVHAGTGASIEVFAYDNNQGSKSHPGSDDIGASHIGFYTANMDEAVEFLKSKGISFLGEPFLMPSGDTEGETWVYFLSPWGAKMELVSYPNGKGYEKNNPAKVLWSPKSRIKNEALTEEEIKALIERHLELWNEQDEDKRKVILNEIYATDIEMVDSHFIANGHKEIEDFIVELHQKNPDFRFTHAKPINIHHNIARLFWQVGNEAKPDAVTGMDLFVIENGKVQKLYVFLGEE</sequence>
<dbReference type="Proteomes" id="UP000250557">
    <property type="component" value="Chromosome"/>
</dbReference>
<proteinExistence type="predicted"/>
<dbReference type="InterPro" id="IPR032710">
    <property type="entry name" value="NTF2-like_dom_sf"/>
</dbReference>
<evidence type="ECO:0000259" key="2">
    <source>
        <dbReference type="PROSITE" id="PS51819"/>
    </source>
</evidence>
<dbReference type="EMBL" id="CP043451">
    <property type="protein sequence ID" value="QEM02701.1"/>
    <property type="molecule type" value="Genomic_DNA"/>
</dbReference>
<dbReference type="InterPro" id="IPR029068">
    <property type="entry name" value="Glyas_Bleomycin-R_OHBP_Dase"/>
</dbReference>
<evidence type="ECO:0000313" key="3">
    <source>
        <dbReference type="EMBL" id="QEM02701.1"/>
    </source>
</evidence>
<feature type="domain" description="VOC" evidence="2">
    <location>
        <begin position="18"/>
        <end position="162"/>
    </location>
</feature>
<evidence type="ECO:0000313" key="4">
    <source>
        <dbReference type="Proteomes" id="UP000250557"/>
    </source>
</evidence>
<dbReference type="GO" id="GO:0004493">
    <property type="term" value="F:methylmalonyl-CoA epimerase activity"/>
    <property type="evidence" value="ECO:0007669"/>
    <property type="project" value="TreeGrafter"/>
</dbReference>
<evidence type="ECO:0000256" key="1">
    <source>
        <dbReference type="ARBA" id="ARBA00022723"/>
    </source>
</evidence>
<dbReference type="SUPFAM" id="SSF54593">
    <property type="entry name" value="Glyoxalase/Bleomycin resistance protein/Dihydroxybiphenyl dioxygenase"/>
    <property type="match status" value="1"/>
</dbReference>
<dbReference type="PANTHER" id="PTHR43048:SF6">
    <property type="entry name" value="BLR8189 PROTEIN"/>
    <property type="match status" value="1"/>
</dbReference>
<dbReference type="Gene3D" id="3.10.180.10">
    <property type="entry name" value="2,3-Dihydroxybiphenyl 1,2-Dioxygenase, domain 1"/>
    <property type="match status" value="1"/>
</dbReference>
<keyword evidence="1" id="KW-0479">Metal-binding</keyword>
<dbReference type="SUPFAM" id="SSF54427">
    <property type="entry name" value="NTF2-like"/>
    <property type="match status" value="1"/>
</dbReference>
<dbReference type="GO" id="GO:0046872">
    <property type="term" value="F:metal ion binding"/>
    <property type="evidence" value="ECO:0007669"/>
    <property type="project" value="UniProtKB-KW"/>
</dbReference>
<name>A0AAE6JC59_9SPHI</name>
<protein>
    <submittedName>
        <fullName evidence="3">Glyoxalase</fullName>
    </submittedName>
</protein>
<dbReference type="InterPro" id="IPR004360">
    <property type="entry name" value="Glyas_Fos-R_dOase_dom"/>
</dbReference>
<dbReference type="CDD" id="cd00531">
    <property type="entry name" value="NTF2_like"/>
    <property type="match status" value="1"/>
</dbReference>
<reference evidence="3 4" key="1">
    <citation type="submission" date="2019-08" db="EMBL/GenBank/DDBJ databases">
        <title>Comparative genome analysis confer to the adaptation heavy metal polluted environment.</title>
        <authorList>
            <person name="Li Y."/>
        </authorList>
    </citation>
    <scope>NUCLEOTIDE SEQUENCE [LARGE SCALE GENOMIC DNA]</scope>
    <source>
        <strain evidence="3 4">P2</strain>
    </source>
</reference>
<dbReference type="GO" id="GO:0046491">
    <property type="term" value="P:L-methylmalonyl-CoA metabolic process"/>
    <property type="evidence" value="ECO:0007669"/>
    <property type="project" value="TreeGrafter"/>
</dbReference>
<dbReference type="PROSITE" id="PS51819">
    <property type="entry name" value="VOC"/>
    <property type="match status" value="1"/>
</dbReference>